<dbReference type="SUPFAM" id="SSF52540">
    <property type="entry name" value="P-loop containing nucleoside triphosphate hydrolases"/>
    <property type="match status" value="1"/>
</dbReference>
<dbReference type="GO" id="GO:1904263">
    <property type="term" value="P:positive regulation of TORC1 signaling"/>
    <property type="evidence" value="ECO:0007669"/>
    <property type="project" value="TreeGrafter"/>
</dbReference>
<evidence type="ECO:0000256" key="1">
    <source>
        <dbReference type="ARBA" id="ARBA00007756"/>
    </source>
</evidence>
<evidence type="ECO:0000256" key="2">
    <source>
        <dbReference type="ARBA" id="ARBA00022741"/>
    </source>
</evidence>
<reference evidence="5 6" key="1">
    <citation type="submission" date="2016-10" db="EMBL/GenBank/DDBJ databases">
        <title>Reductive evolution of mitochondrial metabolism and differential evolution of invasion-related proteins in Cryptosporidium.</title>
        <authorList>
            <person name="Liu S."/>
            <person name="Roellig D.M."/>
            <person name="Guo Y."/>
            <person name="Li N."/>
            <person name="Frace M.A."/>
            <person name="Tang K."/>
            <person name="Zhang L."/>
            <person name="Feng Y."/>
            <person name="Xiao L."/>
        </authorList>
    </citation>
    <scope>NUCLEOTIDE SEQUENCE [LARGE SCALE GENOMIC DNA]</scope>
    <source>
        <strain evidence="5">39726</strain>
    </source>
</reference>
<dbReference type="GO" id="GO:0009267">
    <property type="term" value="P:cellular response to starvation"/>
    <property type="evidence" value="ECO:0007669"/>
    <property type="project" value="TreeGrafter"/>
</dbReference>
<dbReference type="InterPro" id="IPR006762">
    <property type="entry name" value="Gtr1_RagA"/>
</dbReference>
<dbReference type="RefSeq" id="XP_028876259.1">
    <property type="nucleotide sequence ID" value="XM_029020740.1"/>
</dbReference>
<evidence type="ECO:0000256" key="4">
    <source>
        <dbReference type="SAM" id="Coils"/>
    </source>
</evidence>
<dbReference type="PANTHER" id="PTHR11259:SF2">
    <property type="entry name" value="GH16429P"/>
    <property type="match status" value="1"/>
</dbReference>
<dbReference type="GO" id="GO:0005764">
    <property type="term" value="C:lysosome"/>
    <property type="evidence" value="ECO:0007669"/>
    <property type="project" value="TreeGrafter"/>
</dbReference>
<keyword evidence="3" id="KW-0342">GTP-binding</keyword>
<feature type="coiled-coil region" evidence="4">
    <location>
        <begin position="429"/>
        <end position="484"/>
    </location>
</feature>
<dbReference type="Proteomes" id="UP000186176">
    <property type="component" value="Unassembled WGS sequence"/>
</dbReference>
<dbReference type="OrthoDB" id="26136at2759"/>
<dbReference type="Gene3D" id="3.30.450.190">
    <property type="match status" value="1"/>
</dbReference>
<dbReference type="GO" id="GO:0005525">
    <property type="term" value="F:GTP binding"/>
    <property type="evidence" value="ECO:0007669"/>
    <property type="project" value="UniProtKB-KW"/>
</dbReference>
<sequence length="489" mass="54758">MVSDTSNNDGLNIKVEDDKTILTSENSNHLLLGSQILEKSNSNLAESSICKIFSDEADRKIILESDMPLIMLCGLGSSGKTSIIKVLYDRVSPHETVSSIPTRSGSITMIKNESKLLPCFGIIDLPGTGQIQDSLLGEDILSKVSSLVFVIDSQNYPYNTEILRAKRLFQNAIQVKPEIVFEVFLHKTDNETFSLDGAHLESQRDIHEKISSFIFQHGFEIDIRYHFTSIYNDSLLEAFSKVTQKISPFTQILERLLDVLVISSSLEKAFLMDIYSRTFIASDSSLFDPIGFELCADILNVISEISEIYAPNCSLSKNSSGISCSINLDSGHLLHVKSIDHNIVLACVIRNEHVKNASLVLHMQSNLEALKDTSAFVTNQFDIWELNQASISPASPSSPNSPASTYSLNPPTTICDSSEPKFEPKCSSCEIYFRRMNGLENELQILTNNIYSLFKTAKEEIQRKDKLIQEKDEIIKQLKREKSTKQYSK</sequence>
<gene>
    <name evidence="5" type="ORF">cubi_03726</name>
</gene>
<dbReference type="InterPro" id="IPR027417">
    <property type="entry name" value="P-loop_NTPase"/>
</dbReference>
<evidence type="ECO:0000313" key="6">
    <source>
        <dbReference type="Proteomes" id="UP000186176"/>
    </source>
</evidence>
<proteinExistence type="inferred from homology"/>
<evidence type="ECO:0000313" key="5">
    <source>
        <dbReference type="EMBL" id="OII75247.1"/>
    </source>
</evidence>
<evidence type="ECO:0000256" key="3">
    <source>
        <dbReference type="ARBA" id="ARBA00023134"/>
    </source>
</evidence>
<keyword evidence="2" id="KW-0547">Nucleotide-binding</keyword>
<comment type="similarity">
    <text evidence="1">Belongs to the GTR/RAG GTP-binding protein family.</text>
</comment>
<protein>
    <submittedName>
        <fullName evidence="5">Uncharacterized protein</fullName>
    </submittedName>
</protein>
<dbReference type="GO" id="GO:0005634">
    <property type="term" value="C:nucleus"/>
    <property type="evidence" value="ECO:0007669"/>
    <property type="project" value="TreeGrafter"/>
</dbReference>
<dbReference type="GO" id="GO:1990131">
    <property type="term" value="C:Gtr1-Gtr2 GTPase complex"/>
    <property type="evidence" value="ECO:0007669"/>
    <property type="project" value="TreeGrafter"/>
</dbReference>
<dbReference type="GeneID" id="39980519"/>
<keyword evidence="6" id="KW-1185">Reference proteome</keyword>
<dbReference type="GO" id="GO:0003924">
    <property type="term" value="F:GTPase activity"/>
    <property type="evidence" value="ECO:0007669"/>
    <property type="project" value="TreeGrafter"/>
</dbReference>
<organism evidence="5 6">
    <name type="scientific">Cryptosporidium ubiquitum</name>
    <dbReference type="NCBI Taxonomy" id="857276"/>
    <lineage>
        <taxon>Eukaryota</taxon>
        <taxon>Sar</taxon>
        <taxon>Alveolata</taxon>
        <taxon>Apicomplexa</taxon>
        <taxon>Conoidasida</taxon>
        <taxon>Coccidia</taxon>
        <taxon>Eucoccidiorida</taxon>
        <taxon>Eimeriorina</taxon>
        <taxon>Cryptosporidiidae</taxon>
        <taxon>Cryptosporidium</taxon>
    </lineage>
</organism>
<dbReference type="Pfam" id="PF04670">
    <property type="entry name" value="Gtr1_RagA"/>
    <property type="match status" value="1"/>
</dbReference>
<dbReference type="Gene3D" id="3.40.50.300">
    <property type="entry name" value="P-loop containing nucleotide triphosphate hydrolases"/>
    <property type="match status" value="1"/>
</dbReference>
<dbReference type="GO" id="GO:0010507">
    <property type="term" value="P:negative regulation of autophagy"/>
    <property type="evidence" value="ECO:0007669"/>
    <property type="project" value="TreeGrafter"/>
</dbReference>
<dbReference type="EMBL" id="LRBP01000003">
    <property type="protein sequence ID" value="OII75247.1"/>
    <property type="molecule type" value="Genomic_DNA"/>
</dbReference>
<comment type="caution">
    <text evidence="5">The sequence shown here is derived from an EMBL/GenBank/DDBJ whole genome shotgun (WGS) entry which is preliminary data.</text>
</comment>
<accession>A0A1J4MMH1</accession>
<dbReference type="AlphaFoldDB" id="A0A1J4MMH1"/>
<dbReference type="VEuPathDB" id="CryptoDB:cubi_03726"/>
<name>A0A1J4MMH1_9CRYT</name>
<keyword evidence="4" id="KW-0175">Coiled coil</keyword>
<dbReference type="PANTHER" id="PTHR11259">
    <property type="entry name" value="RAS-RELATED GTP BINDING RAG/GTR YEAST"/>
    <property type="match status" value="1"/>
</dbReference>